<feature type="non-terminal residue" evidence="2">
    <location>
        <position position="299"/>
    </location>
</feature>
<evidence type="ECO:0000313" key="2">
    <source>
        <dbReference type="EMBL" id="SNZ01723.1"/>
    </source>
</evidence>
<organism evidence="2 3">
    <name type="scientific">Flagellimonas pacifica</name>
    <dbReference type="NCBI Taxonomy" id="1247520"/>
    <lineage>
        <taxon>Bacteria</taxon>
        <taxon>Pseudomonadati</taxon>
        <taxon>Bacteroidota</taxon>
        <taxon>Flavobacteriia</taxon>
        <taxon>Flavobacteriales</taxon>
        <taxon>Flavobacteriaceae</taxon>
        <taxon>Flagellimonas</taxon>
    </lineage>
</organism>
<evidence type="ECO:0000313" key="3">
    <source>
        <dbReference type="Proteomes" id="UP000219048"/>
    </source>
</evidence>
<name>A0A285MYG8_9FLAO</name>
<dbReference type="Pfam" id="PF14322">
    <property type="entry name" value="SusD-like_3"/>
    <property type="match status" value="1"/>
</dbReference>
<proteinExistence type="predicted"/>
<reference evidence="3" key="1">
    <citation type="submission" date="2017-09" db="EMBL/GenBank/DDBJ databases">
        <authorList>
            <person name="Varghese N."/>
            <person name="Submissions S."/>
        </authorList>
    </citation>
    <scope>NUCLEOTIDE SEQUENCE [LARGE SCALE GENOMIC DNA]</scope>
    <source>
        <strain evidence="3">DSM 25885</strain>
    </source>
</reference>
<dbReference type="InterPro" id="IPR033985">
    <property type="entry name" value="SusD-like_N"/>
</dbReference>
<dbReference type="RefSeq" id="WP_207763953.1">
    <property type="nucleotide sequence ID" value="NZ_OBEH01000007.1"/>
</dbReference>
<protein>
    <submittedName>
        <fullName evidence="2">Starch-binding associating with outer membrane</fullName>
    </submittedName>
</protein>
<sequence>MKKVKNSTNRKPAFLAPILRCGPLGNHPMLLVVVLLLMGCSDFVEVEPPKNILISKTVFDDPATVESALANLYYDMREGGMVSGTYGLTPVLGMYGDELDYYGFNADYAQLFQHSVLSANTVILDWWRQAYHLIYGANDIVKGVETSDGLTPDEKKVFKGQALFVRAYVHSLLVSLYGDVPYIKTTDYRENNTVSRMPQSEVYENIIADVKESVVLLEGIDVASPARTLPDAFVAKALLARMYLYVENWEMAASLATELIDAFQLELDLDQVFLKGSQETIWQLRADADFPKNTREAVQ</sequence>
<feature type="domain" description="SusD-like N-terminal" evidence="1">
    <location>
        <begin position="42"/>
        <end position="244"/>
    </location>
</feature>
<gene>
    <name evidence="2" type="ORF">SAMN06265377_3565</name>
</gene>
<evidence type="ECO:0000259" key="1">
    <source>
        <dbReference type="Pfam" id="PF14322"/>
    </source>
</evidence>
<dbReference type="EMBL" id="OBEH01000007">
    <property type="protein sequence ID" value="SNZ01723.1"/>
    <property type="molecule type" value="Genomic_DNA"/>
</dbReference>
<dbReference type="SUPFAM" id="SSF48452">
    <property type="entry name" value="TPR-like"/>
    <property type="match status" value="1"/>
</dbReference>
<dbReference type="Gene3D" id="1.25.40.390">
    <property type="match status" value="1"/>
</dbReference>
<accession>A0A285MYG8</accession>
<keyword evidence="3" id="KW-1185">Reference proteome</keyword>
<dbReference type="Proteomes" id="UP000219048">
    <property type="component" value="Unassembled WGS sequence"/>
</dbReference>
<dbReference type="InterPro" id="IPR011990">
    <property type="entry name" value="TPR-like_helical_dom_sf"/>
</dbReference>
<dbReference type="AlphaFoldDB" id="A0A285MYG8"/>